<evidence type="ECO:0000256" key="3">
    <source>
        <dbReference type="ARBA" id="ARBA00022645"/>
    </source>
</evidence>
<keyword evidence="3" id="KW-0121">Carboxypeptidase</keyword>
<evidence type="ECO:0000256" key="9">
    <source>
        <dbReference type="ARBA" id="ARBA00023049"/>
    </source>
</evidence>
<name>A0ABN8L8Y0_CHISP</name>
<proteinExistence type="inferred from homology"/>
<evidence type="ECO:0000256" key="11">
    <source>
        <dbReference type="PROSITE-ProRule" id="PRU01379"/>
    </source>
</evidence>
<keyword evidence="4" id="KW-0645">Protease</keyword>
<dbReference type="PANTHER" id="PTHR11705:SF153">
    <property type="entry name" value="ZINC CARBOXYPEPTIDASE A 1-LIKE PROTEIN"/>
    <property type="match status" value="1"/>
</dbReference>
<keyword evidence="7" id="KW-0378">Hydrolase</keyword>
<evidence type="ECO:0000256" key="12">
    <source>
        <dbReference type="SAM" id="Phobius"/>
    </source>
</evidence>
<feature type="active site" description="Proton donor/acceptor" evidence="11">
    <location>
        <position position="324"/>
    </location>
</feature>
<reference evidence="14" key="1">
    <citation type="submission" date="2021-12" db="EMBL/GenBank/DDBJ databases">
        <authorList>
            <person name="King R."/>
        </authorList>
    </citation>
    <scope>NUCLEOTIDE SEQUENCE</scope>
</reference>
<dbReference type="SMART" id="SM00631">
    <property type="entry name" value="Zn_pept"/>
    <property type="match status" value="4"/>
</dbReference>
<evidence type="ECO:0000313" key="15">
    <source>
        <dbReference type="Proteomes" id="UP001153292"/>
    </source>
</evidence>
<organism evidence="14 15">
    <name type="scientific">Chilo suppressalis</name>
    <name type="common">Asiatic rice borer moth</name>
    <dbReference type="NCBI Taxonomy" id="168631"/>
    <lineage>
        <taxon>Eukaryota</taxon>
        <taxon>Metazoa</taxon>
        <taxon>Ecdysozoa</taxon>
        <taxon>Arthropoda</taxon>
        <taxon>Hexapoda</taxon>
        <taxon>Insecta</taxon>
        <taxon>Pterygota</taxon>
        <taxon>Neoptera</taxon>
        <taxon>Endopterygota</taxon>
        <taxon>Lepidoptera</taxon>
        <taxon>Glossata</taxon>
        <taxon>Ditrysia</taxon>
        <taxon>Pyraloidea</taxon>
        <taxon>Crambidae</taxon>
        <taxon>Crambinae</taxon>
        <taxon>Chilo</taxon>
    </lineage>
</organism>
<keyword evidence="12" id="KW-1133">Transmembrane helix</keyword>
<dbReference type="PRINTS" id="PR00765">
    <property type="entry name" value="CRBOXYPTASEA"/>
</dbReference>
<accession>A0ABN8L8Y0</accession>
<evidence type="ECO:0000313" key="14">
    <source>
        <dbReference type="EMBL" id="CAH2983521.1"/>
    </source>
</evidence>
<dbReference type="Gene3D" id="3.30.70.340">
    <property type="entry name" value="Metallocarboxypeptidase-like"/>
    <property type="match status" value="3"/>
</dbReference>
<keyword evidence="15" id="KW-1185">Reference proteome</keyword>
<evidence type="ECO:0000256" key="1">
    <source>
        <dbReference type="ARBA" id="ARBA00001947"/>
    </source>
</evidence>
<feature type="transmembrane region" description="Helical" evidence="12">
    <location>
        <begin position="1406"/>
        <end position="1428"/>
    </location>
</feature>
<sequence length="1430" mass="161778">MYIQLHYNMILIDYARRLFISFKHRKYTVKIIHKFTNLIGNIIIDKEAIGTYTRSNVNSMGWESYYTLESIYTWIDDLAKAHPSVVSVISGGTSLEGRDIQGLKISHGSGKRIIFIECGIHSREWISPAVCNYMTNELLTSNNEETRAAARDFDWYIFPVTNPDGYVWTHTEFRMWRKNRRPISTASGIIYGVDLNRNWNNNWLVIGASTNPSSQTYAGTGPFSEPETRTLSEYIQSMADKIDLYLSFHSSGQLLLLPFGNTTEPLANYDDAINIGRRAMGALSVRYGTPYTTGNIAEAIYHASGSSVDWVKEHLKVPLVYCYELRDRGTYGHLLPADQILPTGQETMDSVLDLIHQAKRFGYMNSGNSMKMSIWLFTSLFAVLYKILPKLENHISVLKEIQNAELHLDFWNDPIPDAEYVMVLAGPSEKRILEDYLNLHGIDHEITITNVQEHIDKEIVEKNVRSDQRSMVWNVYYTLDGIYAWLDNLIAFYPNIVSPIVGGVSYEGRPIRGIKISHGPGKRAVFIEAGIHAREWISPATVNFITNELLSSDDEETKSAARDYDWYIFPVTNPDGYVWSHEQFRMWRKNRRPIGSSFGVDLNRNWNNNWLVHGSSINPAADNYAGPGPFSEPESRSLSTYIENIGDQIDLYLSFHSFGQLLLIPFGNTTDPVSNYHDAMNIGRRAMGALSVRYGTPYVTGNIAEAIYLATGGSVDWVKEAINVPLVYCYELRDRGQFGFLLPQDQILATSEETMDSLLELIHQAKRFASEEHVKVLKELQAMEMSNLDFWNDPTLSTKYVLVLSSPNEKPNLENFLKQNGIDFTITIPNVQEHIEKESVSGYSRDGRSTMSWSEYYTLDGIYSWLDHLIANYPDVVTAITAGHSYDGRPIRGLRISHGPGKRAVFLEGGIHAREWISPATVNFITNELLNSDDELTKAAAREYDWYLFPVTNPDGYLWSHEHCTEQAPIPPLKLMLALDRFLNQKREDYPGLSELNIGRRAMGALSVRYGTEYVTGNTVEVLYAATGASEEWVKEHLGVPLAYCYELRDRGVFGFLLPPSNILPTGEETLDSVIEMLHQAKRFGVLRSSAYYLKGSLILPVTEEHVKVLQDLQTKEDNNLDFWNSPTPLAEYVVVLSSPNEKLKLEELLKQHGIDFTITIPNVQEHIDKETVTDYSRDGRNSMNWYEYQTLDGIYAWLDDLISNHSNVVTAITAGHSYEGRPIRGLKISHGPGRRAVFLEEHGASTNPATEIYAGSGPFSEPETRSLSRFIRSIGDQIDVYLSVHSFGQMLLIPFGNTSEPLGNYFEALNVGRRAMGALSVRYGTEYVTGNIVEVLYPATGGSEEWVKEQLDVPLAYCYELRDTGFFGFLLPPAMIIPTGEETLDSVIELLHHAKRFGVLRSSGYYLKGSLLMMLSTIFMILVNSILHD</sequence>
<comment type="similarity">
    <text evidence="2 11">Belongs to the peptidase M14 family.</text>
</comment>
<comment type="cofactor">
    <cofactor evidence="1">
        <name>Zn(2+)</name>
        <dbReference type="ChEBI" id="CHEBI:29105"/>
    </cofactor>
</comment>
<evidence type="ECO:0000256" key="8">
    <source>
        <dbReference type="ARBA" id="ARBA00022833"/>
    </source>
</evidence>
<dbReference type="Gene3D" id="3.40.630.10">
    <property type="entry name" value="Zn peptidases"/>
    <property type="match status" value="6"/>
</dbReference>
<dbReference type="Pfam" id="PF00246">
    <property type="entry name" value="Peptidase_M14"/>
    <property type="match status" value="6"/>
</dbReference>
<dbReference type="EMBL" id="OU963910">
    <property type="protein sequence ID" value="CAH2983521.1"/>
    <property type="molecule type" value="Genomic_DNA"/>
</dbReference>
<dbReference type="PANTHER" id="PTHR11705">
    <property type="entry name" value="PROTEASE FAMILY M14 CARBOXYPEPTIDASE A,B"/>
    <property type="match status" value="1"/>
</dbReference>
<dbReference type="InterPro" id="IPR000834">
    <property type="entry name" value="Peptidase_M14"/>
</dbReference>
<dbReference type="InterPro" id="IPR036990">
    <property type="entry name" value="M14A-like_propep"/>
</dbReference>
<keyword evidence="12" id="KW-0472">Membrane</keyword>
<feature type="domain" description="Peptidase M14" evidence="13">
    <location>
        <begin position="64"/>
        <end position="358"/>
    </location>
</feature>
<gene>
    <name evidence="14" type="ORF">CHILSU_LOCUS3809</name>
</gene>
<evidence type="ECO:0000256" key="7">
    <source>
        <dbReference type="ARBA" id="ARBA00022801"/>
    </source>
</evidence>
<dbReference type="PROSITE" id="PS52035">
    <property type="entry name" value="PEPTIDASE_M14"/>
    <property type="match status" value="3"/>
</dbReference>
<evidence type="ECO:0000259" key="13">
    <source>
        <dbReference type="PROSITE" id="PS52035"/>
    </source>
</evidence>
<keyword evidence="9" id="KW-0482">Metalloprotease</keyword>
<evidence type="ECO:0000256" key="10">
    <source>
        <dbReference type="ARBA" id="ARBA00023157"/>
    </source>
</evidence>
<protein>
    <recommendedName>
        <fullName evidence="13">Peptidase M14 domain-containing protein</fullName>
    </recommendedName>
</protein>
<dbReference type="InterPro" id="IPR003146">
    <property type="entry name" value="M14A_act_pep"/>
</dbReference>
<feature type="active site" description="Proton donor/acceptor" evidence="11">
    <location>
        <position position="1361"/>
    </location>
</feature>
<keyword evidence="6" id="KW-0732">Signal</keyword>
<feature type="domain" description="Peptidase M14" evidence="13">
    <location>
        <begin position="475"/>
        <end position="765"/>
    </location>
</feature>
<dbReference type="Proteomes" id="UP001153292">
    <property type="component" value="Chromosome 17"/>
</dbReference>
<keyword evidence="10" id="KW-1015">Disulfide bond</keyword>
<evidence type="ECO:0000256" key="5">
    <source>
        <dbReference type="ARBA" id="ARBA00022723"/>
    </source>
</evidence>
<keyword evidence="5" id="KW-0479">Metal-binding</keyword>
<feature type="active site" description="Proton donor/acceptor" evidence="11">
    <location>
        <position position="731"/>
    </location>
</feature>
<dbReference type="Pfam" id="PF02244">
    <property type="entry name" value="Propep_M14"/>
    <property type="match status" value="3"/>
</dbReference>
<evidence type="ECO:0000256" key="2">
    <source>
        <dbReference type="ARBA" id="ARBA00005988"/>
    </source>
</evidence>
<evidence type="ECO:0000256" key="6">
    <source>
        <dbReference type="ARBA" id="ARBA00022729"/>
    </source>
</evidence>
<keyword evidence="12" id="KW-0812">Transmembrane</keyword>
<dbReference type="SUPFAM" id="SSF54897">
    <property type="entry name" value="Protease propeptides/inhibitors"/>
    <property type="match status" value="3"/>
</dbReference>
<evidence type="ECO:0000256" key="4">
    <source>
        <dbReference type="ARBA" id="ARBA00022670"/>
    </source>
</evidence>
<feature type="domain" description="Peptidase M14" evidence="13">
    <location>
        <begin position="855"/>
        <end position="1395"/>
    </location>
</feature>
<dbReference type="CDD" id="cd03860">
    <property type="entry name" value="M14_CP_A-B_like"/>
    <property type="match status" value="1"/>
</dbReference>
<keyword evidence="8" id="KW-0862">Zinc</keyword>
<dbReference type="SUPFAM" id="SSF53187">
    <property type="entry name" value="Zn-dependent exopeptidases"/>
    <property type="match status" value="4"/>
</dbReference>